<dbReference type="InterPro" id="IPR003660">
    <property type="entry name" value="HAMP_dom"/>
</dbReference>
<dbReference type="Pfam" id="PF00672">
    <property type="entry name" value="HAMP"/>
    <property type="match status" value="1"/>
</dbReference>
<dbReference type="InterPro" id="IPR004090">
    <property type="entry name" value="Chemotax_Me-accpt_rcpt"/>
</dbReference>
<dbReference type="PROSITE" id="PS50111">
    <property type="entry name" value="CHEMOTAXIS_TRANSDUC_2"/>
    <property type="match status" value="1"/>
</dbReference>
<dbReference type="SMART" id="SM00304">
    <property type="entry name" value="HAMP"/>
    <property type="match status" value="1"/>
</dbReference>
<comment type="similarity">
    <text evidence="2">Belongs to the methyl-accepting chemotaxis (MCP) protein family.</text>
</comment>
<dbReference type="AlphaFoldDB" id="A0A5C1A362"/>
<feature type="domain" description="HAMP" evidence="6">
    <location>
        <begin position="226"/>
        <end position="271"/>
    </location>
</feature>
<dbReference type="EMBL" id="CP042425">
    <property type="protein sequence ID" value="QEL13539.1"/>
    <property type="molecule type" value="Genomic_DNA"/>
</dbReference>
<dbReference type="RefSeq" id="WP_149108503.1">
    <property type="nucleotide sequence ID" value="NZ_CP042425.1"/>
</dbReference>
<keyword evidence="4" id="KW-0812">Transmembrane</keyword>
<keyword evidence="1 3" id="KW-0807">Transducer</keyword>
<evidence type="ECO:0000256" key="4">
    <source>
        <dbReference type="SAM" id="Phobius"/>
    </source>
</evidence>
<sequence>MKRLKDFSIKTRLYGLVVNAVLGFTATLGLTYWMAGEYAVSGPLYDRLMLRKSVISDYQPGPMSATEAAFQLSLLLVVTDPAESRSVLEHYRKLHADYRERQEFVRRDLFDGPLKRTLEKDVFPPTDQFFRMAEEEFLPLVAKNDKAAANQLFVTRMRATYQQHRQAIDRAVEVGLEMNATEEADVKRKVHWGNSTLFLISLGTVVLIGLSGWYLSVTIHNSAEVLLARVREMASGASDLTARVPVDSRDEMGQLAEGINGMVAKIQAVVSKVRESSLQILSAASQIAATARQQDATVNGLSSATTEVAAAVREISATGKELSGTMNEVNGRANQAARLASAGRERLGGMEQTMQQLVASTGSISNKLATIREKADSINMVVLTITKVADQTNLLSINAAIEAEKAGEFGRGFLVVAREIRRLADQTAVATLDIENIVRLMQEAVATGVMQMDKFSDEVRTSVTRVGEINTQTGQIIAEVSGLSDRFEQVNEGMRNQAVGAGQINDAMVSMSGDIRKTATSLEEFNRATAHLRGSIELLNQEVAQFKV</sequence>
<evidence type="ECO:0000256" key="1">
    <source>
        <dbReference type="ARBA" id="ARBA00023224"/>
    </source>
</evidence>
<dbReference type="PRINTS" id="PR00260">
    <property type="entry name" value="CHEMTRNSDUCR"/>
</dbReference>
<keyword evidence="4" id="KW-0472">Membrane</keyword>
<evidence type="ECO:0000313" key="8">
    <source>
        <dbReference type="Proteomes" id="UP000324974"/>
    </source>
</evidence>
<dbReference type="Proteomes" id="UP000324974">
    <property type="component" value="Chromosome"/>
</dbReference>
<dbReference type="PROSITE" id="PS50885">
    <property type="entry name" value="HAMP"/>
    <property type="match status" value="1"/>
</dbReference>
<dbReference type="PANTHER" id="PTHR32089">
    <property type="entry name" value="METHYL-ACCEPTING CHEMOTAXIS PROTEIN MCPB"/>
    <property type="match status" value="1"/>
</dbReference>
<dbReference type="SUPFAM" id="SSF58104">
    <property type="entry name" value="Methyl-accepting chemotaxis protein (MCP) signaling domain"/>
    <property type="match status" value="1"/>
</dbReference>
<organism evidence="7 8">
    <name type="scientific">Limnoglobus roseus</name>
    <dbReference type="NCBI Taxonomy" id="2598579"/>
    <lineage>
        <taxon>Bacteria</taxon>
        <taxon>Pseudomonadati</taxon>
        <taxon>Planctomycetota</taxon>
        <taxon>Planctomycetia</taxon>
        <taxon>Gemmatales</taxon>
        <taxon>Gemmataceae</taxon>
        <taxon>Limnoglobus</taxon>
    </lineage>
</organism>
<evidence type="ECO:0000259" key="5">
    <source>
        <dbReference type="PROSITE" id="PS50111"/>
    </source>
</evidence>
<dbReference type="Gene3D" id="1.10.287.950">
    <property type="entry name" value="Methyl-accepting chemotaxis protein"/>
    <property type="match status" value="1"/>
</dbReference>
<dbReference type="InterPro" id="IPR004089">
    <property type="entry name" value="MCPsignal_dom"/>
</dbReference>
<dbReference type="KEGG" id="lrs:PX52LOC_00397"/>
<reference evidence="8" key="1">
    <citation type="submission" date="2019-08" db="EMBL/GenBank/DDBJ databases">
        <title>Limnoglobus roseus gen. nov., sp. nov., a novel freshwater planctomycete with a giant genome from the family Gemmataceae.</title>
        <authorList>
            <person name="Kulichevskaya I.S."/>
            <person name="Naumoff D.G."/>
            <person name="Miroshnikov K."/>
            <person name="Ivanova A."/>
            <person name="Philippov D.A."/>
            <person name="Hakobyan A."/>
            <person name="Rijpstra I.C."/>
            <person name="Sinninghe Damste J.S."/>
            <person name="Liesack W."/>
            <person name="Dedysh S.N."/>
        </authorList>
    </citation>
    <scope>NUCLEOTIDE SEQUENCE [LARGE SCALE GENOMIC DNA]</scope>
    <source>
        <strain evidence="8">PX52</strain>
    </source>
</reference>
<proteinExistence type="inferred from homology"/>
<dbReference type="SMART" id="SM00283">
    <property type="entry name" value="MA"/>
    <property type="match status" value="1"/>
</dbReference>
<evidence type="ECO:0000259" key="6">
    <source>
        <dbReference type="PROSITE" id="PS50885"/>
    </source>
</evidence>
<dbReference type="CDD" id="cd06225">
    <property type="entry name" value="HAMP"/>
    <property type="match status" value="1"/>
</dbReference>
<keyword evidence="4" id="KW-1133">Transmembrane helix</keyword>
<dbReference type="GO" id="GO:0007165">
    <property type="term" value="P:signal transduction"/>
    <property type="evidence" value="ECO:0007669"/>
    <property type="project" value="UniProtKB-KW"/>
</dbReference>
<keyword evidence="8" id="KW-1185">Reference proteome</keyword>
<accession>A0A5C1A362</accession>
<dbReference type="PANTHER" id="PTHR32089:SF120">
    <property type="entry name" value="METHYL-ACCEPTING CHEMOTAXIS PROTEIN TLPQ"/>
    <property type="match status" value="1"/>
</dbReference>
<name>A0A5C1A362_9BACT</name>
<feature type="domain" description="Methyl-accepting transducer" evidence="5">
    <location>
        <begin position="276"/>
        <end position="512"/>
    </location>
</feature>
<protein>
    <submittedName>
        <fullName evidence="7">Methyl-accepting chemotaxis protein</fullName>
    </submittedName>
</protein>
<gene>
    <name evidence="7" type="ORF">PX52LOC_00397</name>
</gene>
<dbReference type="Pfam" id="PF00015">
    <property type="entry name" value="MCPsignal"/>
    <property type="match status" value="1"/>
</dbReference>
<feature type="transmembrane region" description="Helical" evidence="4">
    <location>
        <begin position="12"/>
        <end position="35"/>
    </location>
</feature>
<dbReference type="GO" id="GO:0016020">
    <property type="term" value="C:membrane"/>
    <property type="evidence" value="ECO:0007669"/>
    <property type="project" value="InterPro"/>
</dbReference>
<dbReference type="GO" id="GO:0004888">
    <property type="term" value="F:transmembrane signaling receptor activity"/>
    <property type="evidence" value="ECO:0007669"/>
    <property type="project" value="InterPro"/>
</dbReference>
<evidence type="ECO:0000256" key="3">
    <source>
        <dbReference type="PROSITE-ProRule" id="PRU00284"/>
    </source>
</evidence>
<dbReference type="GO" id="GO:0006935">
    <property type="term" value="P:chemotaxis"/>
    <property type="evidence" value="ECO:0007669"/>
    <property type="project" value="InterPro"/>
</dbReference>
<dbReference type="OrthoDB" id="9772755at2"/>
<evidence type="ECO:0000313" key="7">
    <source>
        <dbReference type="EMBL" id="QEL13539.1"/>
    </source>
</evidence>
<evidence type="ECO:0000256" key="2">
    <source>
        <dbReference type="ARBA" id="ARBA00029447"/>
    </source>
</evidence>